<protein>
    <submittedName>
        <fullName evidence="2">Uncharacterized protein</fullName>
    </submittedName>
</protein>
<keyword evidence="1" id="KW-0175">Coiled coil</keyword>
<proteinExistence type="predicted"/>
<accession>A0ABD1UQ44</accession>
<dbReference type="EMBL" id="JBFOLK010000003">
    <property type="protein sequence ID" value="KAL2527174.1"/>
    <property type="molecule type" value="Genomic_DNA"/>
</dbReference>
<dbReference type="Proteomes" id="UP001604336">
    <property type="component" value="Unassembled WGS sequence"/>
</dbReference>
<sequence length="145" mass="16078">MATIGPDEPGTRVCLGNELFGTIKSFDGEEAKSKKLSEDLKDMGVKKKLAEDRTLTAEITLATANSSLEAVVTEKEKSLATAKQELERVRVERADAESKVVEAYKDAFVDTPEYQDLAQLLMTIGGEQLVKRIMETHPEWDISFL</sequence>
<evidence type="ECO:0000313" key="2">
    <source>
        <dbReference type="EMBL" id="KAL2527174.1"/>
    </source>
</evidence>
<name>A0ABD1UQ44_9LAMI</name>
<evidence type="ECO:0000313" key="3">
    <source>
        <dbReference type="Proteomes" id="UP001604336"/>
    </source>
</evidence>
<organism evidence="2 3">
    <name type="scientific">Abeliophyllum distichum</name>
    <dbReference type="NCBI Taxonomy" id="126358"/>
    <lineage>
        <taxon>Eukaryota</taxon>
        <taxon>Viridiplantae</taxon>
        <taxon>Streptophyta</taxon>
        <taxon>Embryophyta</taxon>
        <taxon>Tracheophyta</taxon>
        <taxon>Spermatophyta</taxon>
        <taxon>Magnoliopsida</taxon>
        <taxon>eudicotyledons</taxon>
        <taxon>Gunneridae</taxon>
        <taxon>Pentapetalae</taxon>
        <taxon>asterids</taxon>
        <taxon>lamiids</taxon>
        <taxon>Lamiales</taxon>
        <taxon>Oleaceae</taxon>
        <taxon>Forsythieae</taxon>
        <taxon>Abeliophyllum</taxon>
    </lineage>
</organism>
<gene>
    <name evidence="2" type="ORF">Adt_12228</name>
</gene>
<feature type="coiled-coil region" evidence="1">
    <location>
        <begin position="65"/>
        <end position="106"/>
    </location>
</feature>
<reference evidence="3" key="1">
    <citation type="submission" date="2024-07" db="EMBL/GenBank/DDBJ databases">
        <title>Two chromosome-level genome assemblies of Korean endemic species Abeliophyllum distichum and Forsythia ovata (Oleaceae).</title>
        <authorList>
            <person name="Jang H."/>
        </authorList>
    </citation>
    <scope>NUCLEOTIDE SEQUENCE [LARGE SCALE GENOMIC DNA]</scope>
</reference>
<evidence type="ECO:0000256" key="1">
    <source>
        <dbReference type="SAM" id="Coils"/>
    </source>
</evidence>
<comment type="caution">
    <text evidence="2">The sequence shown here is derived from an EMBL/GenBank/DDBJ whole genome shotgun (WGS) entry which is preliminary data.</text>
</comment>
<dbReference type="AlphaFoldDB" id="A0ABD1UQ44"/>
<keyword evidence="3" id="KW-1185">Reference proteome</keyword>